<proteinExistence type="predicted"/>
<sequence>MNINNVCLAFFMLSLLGMVVFTILCLVSLFRKDFIKSIMKFFSLLFCSLVFVASIYVLNNGLPDLSYISNKITAFATKEKISSSDVLIKDSDFSLILKDNHPKFYGSTKKAHEIWNEIITNKIIFSDSSFDYSDYTVLNMKGDTNDDTIRRIEIYFQNFANNEKVDINEAETVRDAYLPKDILDKWYKKEDDYLLIPKDNNLSKDEDDENEKNTCHVLSYALTKKGLKAWNNNKHTYASHIYSIIYYYSDKNADYLTISQSLPKWMKSPGQNGYVKEKIEDE</sequence>
<accession>A0A1I0X0B0</accession>
<name>A0A1I0X0B0_9FIRM</name>
<organism evidence="2 3">
    <name type="scientific">Acetitomaculum ruminis DSM 5522</name>
    <dbReference type="NCBI Taxonomy" id="1120918"/>
    <lineage>
        <taxon>Bacteria</taxon>
        <taxon>Bacillati</taxon>
        <taxon>Bacillota</taxon>
        <taxon>Clostridia</taxon>
        <taxon>Lachnospirales</taxon>
        <taxon>Lachnospiraceae</taxon>
        <taxon>Acetitomaculum</taxon>
    </lineage>
</organism>
<dbReference type="AlphaFoldDB" id="A0A1I0X0B0"/>
<evidence type="ECO:0000313" key="3">
    <source>
        <dbReference type="Proteomes" id="UP000198838"/>
    </source>
</evidence>
<feature type="transmembrane region" description="Helical" evidence="1">
    <location>
        <begin position="6"/>
        <end position="29"/>
    </location>
</feature>
<reference evidence="2 3" key="1">
    <citation type="submission" date="2016-10" db="EMBL/GenBank/DDBJ databases">
        <authorList>
            <person name="de Groot N.N."/>
        </authorList>
    </citation>
    <scope>NUCLEOTIDE SEQUENCE [LARGE SCALE GENOMIC DNA]</scope>
    <source>
        <strain evidence="2 3">DSM 5522</strain>
    </source>
</reference>
<keyword evidence="1" id="KW-1133">Transmembrane helix</keyword>
<keyword evidence="1" id="KW-0472">Membrane</keyword>
<dbReference type="STRING" id="1120918.SAMN05216249_10584"/>
<evidence type="ECO:0000256" key="1">
    <source>
        <dbReference type="SAM" id="Phobius"/>
    </source>
</evidence>
<protein>
    <submittedName>
        <fullName evidence="2">Uncharacterized protein</fullName>
    </submittedName>
</protein>
<dbReference type="Proteomes" id="UP000198838">
    <property type="component" value="Unassembled WGS sequence"/>
</dbReference>
<keyword evidence="1" id="KW-0812">Transmembrane</keyword>
<keyword evidence="3" id="KW-1185">Reference proteome</keyword>
<gene>
    <name evidence="2" type="ORF">SAMN05216249_10584</name>
</gene>
<feature type="transmembrane region" description="Helical" evidence="1">
    <location>
        <begin position="41"/>
        <end position="58"/>
    </location>
</feature>
<evidence type="ECO:0000313" key="2">
    <source>
        <dbReference type="EMBL" id="SFA93818.1"/>
    </source>
</evidence>
<dbReference type="RefSeq" id="WP_092871173.1">
    <property type="nucleotide sequence ID" value="NZ_FOJY01000005.1"/>
</dbReference>
<dbReference type="EMBL" id="FOJY01000005">
    <property type="protein sequence ID" value="SFA93818.1"/>
    <property type="molecule type" value="Genomic_DNA"/>
</dbReference>